<gene>
    <name evidence="2" type="ORF">Val02_66420</name>
</gene>
<dbReference type="EMBL" id="BOPF01000030">
    <property type="protein sequence ID" value="GIJ49756.1"/>
    <property type="molecule type" value="Genomic_DNA"/>
</dbReference>
<protein>
    <submittedName>
        <fullName evidence="2">Uncharacterized protein</fullName>
    </submittedName>
</protein>
<evidence type="ECO:0000313" key="2">
    <source>
        <dbReference type="EMBL" id="GIJ49756.1"/>
    </source>
</evidence>
<proteinExistence type="predicted"/>
<reference evidence="2" key="1">
    <citation type="submission" date="2021-01" db="EMBL/GenBank/DDBJ databases">
        <title>Whole genome shotgun sequence of Virgisporangium aliadipatigenens NBRC 105644.</title>
        <authorList>
            <person name="Komaki H."/>
            <person name="Tamura T."/>
        </authorList>
    </citation>
    <scope>NUCLEOTIDE SEQUENCE</scope>
    <source>
        <strain evidence="2">NBRC 105644</strain>
    </source>
</reference>
<dbReference type="Proteomes" id="UP000619260">
    <property type="component" value="Unassembled WGS sequence"/>
</dbReference>
<feature type="region of interest" description="Disordered" evidence="1">
    <location>
        <begin position="410"/>
        <end position="452"/>
    </location>
</feature>
<comment type="caution">
    <text evidence="2">The sequence shown here is derived from an EMBL/GenBank/DDBJ whole genome shotgun (WGS) entry which is preliminary data.</text>
</comment>
<dbReference type="AlphaFoldDB" id="A0A8J3YQT8"/>
<accession>A0A8J3YQT8</accession>
<evidence type="ECO:0000313" key="3">
    <source>
        <dbReference type="Proteomes" id="UP000619260"/>
    </source>
</evidence>
<evidence type="ECO:0000256" key="1">
    <source>
        <dbReference type="SAM" id="MobiDB-lite"/>
    </source>
</evidence>
<organism evidence="2 3">
    <name type="scientific">Virgisporangium aliadipatigenens</name>
    <dbReference type="NCBI Taxonomy" id="741659"/>
    <lineage>
        <taxon>Bacteria</taxon>
        <taxon>Bacillati</taxon>
        <taxon>Actinomycetota</taxon>
        <taxon>Actinomycetes</taxon>
        <taxon>Micromonosporales</taxon>
        <taxon>Micromonosporaceae</taxon>
        <taxon>Virgisporangium</taxon>
    </lineage>
</organism>
<sequence>MYTLIPVPLSLSPSPVAPPGGACVPGRDGVPDSVVGEVLCGTWGDDATNVVSRLVRDRWPLLLLVVAAVAGVRIGWALWRRAVWRAHAAQARWLAITPPVTATPAATLGLWRLLATVLPAPRRWALRPARLVWEVAADPHGLRCGLWLPPGVNPTAVSRLLQRGWPGVRAAQIRPPRLPTAGAVTALALTPTRSDWLAIVEDATPPVRHGVAAGAQEDDRLRAVFDGLASAGRTGGGLLQVHVGRAPAYRLRVLRRAMTHPDNTRRPRAAGSIAGALHTGVLAMLDLIVPGPATRRSPSARTDPYTADLARQARAKYADAPHLLVAVHAVAAGPTKAAARAAAADITSGFGLLSAHFTRRRLRAGPTGAVERWVPQSRMSVASIAEVAALAGLPAEPAAYGLPGAASRRRAATRDVFRTSGRTSGREIAHRKAAPAPDGGDDRDEPAARRTP</sequence>
<keyword evidence="3" id="KW-1185">Reference proteome</keyword>
<name>A0A8J3YQT8_9ACTN</name>
<dbReference type="RefSeq" id="WP_203903215.1">
    <property type="nucleotide sequence ID" value="NZ_BOPF01000030.1"/>
</dbReference>